<comment type="caution">
    <text evidence="2">The sequence shown here is derived from an EMBL/GenBank/DDBJ whole genome shotgun (WGS) entry which is preliminary data.</text>
</comment>
<evidence type="ECO:0000313" key="2">
    <source>
        <dbReference type="EMBL" id="PCD02634.1"/>
    </source>
</evidence>
<keyword evidence="3" id="KW-1185">Reference proteome</keyword>
<accession>A0A2A4B4P5</accession>
<sequence length="393" mass="42791">MSIRRLPAILLVLTAIGPATVSAAEDATITLLKPYEVATISGASLSALRFAALARLNPVKPSIAGVDAQTLSLFGREDIIAGASRDYLPNACGQLPGGDQPESEILRRARATSIVIINESHERSEHRGFTMRLLPGLREAGYTVLAMEALANPAPDQPASFQPSFVRDPGLSYLEDGDGFYLGEAGFGRLGRAARALGYTFLPYEERDPSDVNLSVAEQIARREEAQANSLAGWLRANPGRKLIVHVGYRHATEVPRLDSGRWMAARLKAKTGIDPLTVSQTTCRGGGRQARLAELPASEPQGAFDLVVDHPKARFVRGRPAWRFSAGDRPVTIPANLRPRQGWRVVEARPEGQNTASIPIDRVAIRPGEDIALMLPPGRYRLRVIDLHKDRR</sequence>
<evidence type="ECO:0000256" key="1">
    <source>
        <dbReference type="SAM" id="SignalP"/>
    </source>
</evidence>
<evidence type="ECO:0000313" key="3">
    <source>
        <dbReference type="Proteomes" id="UP000218366"/>
    </source>
</evidence>
<feature type="chain" id="PRO_5012246427" evidence="1">
    <location>
        <begin position="24"/>
        <end position="393"/>
    </location>
</feature>
<dbReference type="RefSeq" id="WP_096344011.1">
    <property type="nucleotide sequence ID" value="NZ_NWMW01000002.1"/>
</dbReference>
<reference evidence="2 3" key="1">
    <citation type="submission" date="2017-09" db="EMBL/GenBank/DDBJ databases">
        <title>Sphingomonas spermidinifaciens 9NM-10, whole genome shotgun sequence.</title>
        <authorList>
            <person name="Feng G."/>
            <person name="Zhu H."/>
        </authorList>
    </citation>
    <scope>NUCLEOTIDE SEQUENCE [LARGE SCALE GENOMIC DNA]</scope>
    <source>
        <strain evidence="2 3">9NM-10</strain>
    </source>
</reference>
<proteinExistence type="predicted"/>
<keyword evidence="1" id="KW-0732">Signal</keyword>
<protein>
    <submittedName>
        <fullName evidence="2">Uncharacterized protein</fullName>
    </submittedName>
</protein>
<organism evidence="2 3">
    <name type="scientific">Sphingomonas spermidinifaciens</name>
    <dbReference type="NCBI Taxonomy" id="1141889"/>
    <lineage>
        <taxon>Bacteria</taxon>
        <taxon>Pseudomonadati</taxon>
        <taxon>Pseudomonadota</taxon>
        <taxon>Alphaproteobacteria</taxon>
        <taxon>Sphingomonadales</taxon>
        <taxon>Sphingomonadaceae</taxon>
        <taxon>Sphingomonas</taxon>
    </lineage>
</organism>
<dbReference type="AlphaFoldDB" id="A0A2A4B4P5"/>
<name>A0A2A4B4P5_9SPHN</name>
<dbReference type="OrthoDB" id="277629at2"/>
<dbReference type="Proteomes" id="UP000218366">
    <property type="component" value="Unassembled WGS sequence"/>
</dbReference>
<feature type="signal peptide" evidence="1">
    <location>
        <begin position="1"/>
        <end position="23"/>
    </location>
</feature>
<dbReference type="EMBL" id="NWMW01000002">
    <property type="protein sequence ID" value="PCD02634.1"/>
    <property type="molecule type" value="Genomic_DNA"/>
</dbReference>
<gene>
    <name evidence="2" type="ORF">COC42_14690</name>
</gene>